<dbReference type="EMBL" id="CP000804">
    <property type="protein sequence ID" value="ABU58159.1"/>
    <property type="molecule type" value="Genomic_DNA"/>
</dbReference>
<dbReference type="eggNOG" id="COG0053">
    <property type="taxonomic scope" value="Bacteria"/>
</dbReference>
<evidence type="ECO:0000256" key="1">
    <source>
        <dbReference type="ARBA" id="ARBA00004141"/>
    </source>
</evidence>
<accession>A7NKY9</accession>
<evidence type="ECO:0000313" key="10">
    <source>
        <dbReference type="EMBL" id="ABU58159.1"/>
    </source>
</evidence>
<feature type="transmembrane region" description="Helical" evidence="7">
    <location>
        <begin position="12"/>
        <end position="32"/>
    </location>
</feature>
<dbReference type="HOGENOM" id="CLU_013430_3_0_0"/>
<dbReference type="Pfam" id="PF16916">
    <property type="entry name" value="ZT_dimer"/>
    <property type="match status" value="1"/>
</dbReference>
<dbReference type="InterPro" id="IPR027469">
    <property type="entry name" value="Cation_efflux_TMD_sf"/>
</dbReference>
<proteinExistence type="inferred from homology"/>
<reference evidence="10 11" key="1">
    <citation type="submission" date="2007-08" db="EMBL/GenBank/DDBJ databases">
        <title>Complete sequence of Roseiflexus castenholzii DSM 13941.</title>
        <authorList>
            <consortium name="US DOE Joint Genome Institute"/>
            <person name="Copeland A."/>
            <person name="Lucas S."/>
            <person name="Lapidus A."/>
            <person name="Barry K."/>
            <person name="Glavina del Rio T."/>
            <person name="Dalin E."/>
            <person name="Tice H."/>
            <person name="Pitluck S."/>
            <person name="Thompson L.S."/>
            <person name="Brettin T."/>
            <person name="Bruce D."/>
            <person name="Detter J.C."/>
            <person name="Han C."/>
            <person name="Tapia R."/>
            <person name="Schmutz J."/>
            <person name="Larimer F."/>
            <person name="Land M."/>
            <person name="Hauser L."/>
            <person name="Kyrpides N."/>
            <person name="Mikhailova N."/>
            <person name="Bryant D.A."/>
            <person name="Hanada S."/>
            <person name="Tsukatani Y."/>
            <person name="Richardson P."/>
        </authorList>
    </citation>
    <scope>NUCLEOTIDE SEQUENCE [LARGE SCALE GENOMIC DNA]</scope>
    <source>
        <strain evidence="11">DSM 13941 / HLO8</strain>
    </source>
</reference>
<evidence type="ECO:0000256" key="6">
    <source>
        <dbReference type="ARBA" id="ARBA00023136"/>
    </source>
</evidence>
<gene>
    <name evidence="10" type="ordered locus">Rcas_2073</name>
</gene>
<evidence type="ECO:0000259" key="8">
    <source>
        <dbReference type="Pfam" id="PF01545"/>
    </source>
</evidence>
<dbReference type="InterPro" id="IPR002524">
    <property type="entry name" value="Cation_efflux"/>
</dbReference>
<dbReference type="SUPFAM" id="SSF160240">
    <property type="entry name" value="Cation efflux protein cytoplasmic domain-like"/>
    <property type="match status" value="1"/>
</dbReference>
<dbReference type="InterPro" id="IPR050291">
    <property type="entry name" value="CDF_Transporter"/>
</dbReference>
<dbReference type="Gene3D" id="3.30.70.1350">
    <property type="entry name" value="Cation efflux protein, cytoplasmic domain"/>
    <property type="match status" value="1"/>
</dbReference>
<evidence type="ECO:0000256" key="4">
    <source>
        <dbReference type="ARBA" id="ARBA00022692"/>
    </source>
</evidence>
<dbReference type="GO" id="GO:0015341">
    <property type="term" value="F:zinc efflux antiporter activity"/>
    <property type="evidence" value="ECO:0007669"/>
    <property type="project" value="TreeGrafter"/>
</dbReference>
<evidence type="ECO:0000256" key="2">
    <source>
        <dbReference type="ARBA" id="ARBA00008114"/>
    </source>
</evidence>
<feature type="transmembrane region" description="Helical" evidence="7">
    <location>
        <begin position="116"/>
        <end position="134"/>
    </location>
</feature>
<dbReference type="RefSeq" id="WP_012120583.1">
    <property type="nucleotide sequence ID" value="NC_009767.1"/>
</dbReference>
<comment type="subcellular location">
    <subcellularLocation>
        <location evidence="1">Membrane</location>
        <topology evidence="1">Multi-pass membrane protein</topology>
    </subcellularLocation>
</comment>
<dbReference type="OrthoDB" id="9806522at2"/>
<sequence>MNGRSSLTRFAWLSIATAIVTIGLKAGAYLVTGSVGLLSDALESLVNLVAAVIALIALTVAAQPPDEDHMYGHEKAEYFSSGVEGALILIAALSIAFAAVQRILHPQPIEQPGLGLTIAVIASLVNLGAAQILVRAGRRYESITLEADAHHLMTDVYTSAGVIVGVALVDLTGWYVLDPLIALAVAGHIVWSGVQLLRRSVAGLMDTALPAAEREVLHATLAPFRDEGIVFHALRTRQSGARRFVSFHVLVPGAWSVSRGHMLLERVERDVRNALPNTTVFTHLEPIEDAASFQDTTLDRAEEVKEPS</sequence>
<dbReference type="InterPro" id="IPR027470">
    <property type="entry name" value="Cation_efflux_CTD"/>
</dbReference>
<comment type="similarity">
    <text evidence="2">Belongs to the cation diffusion facilitator (CDF) transporter (TC 2.A.4) family.</text>
</comment>
<evidence type="ECO:0000256" key="3">
    <source>
        <dbReference type="ARBA" id="ARBA00022448"/>
    </source>
</evidence>
<dbReference type="PANTHER" id="PTHR43840:SF15">
    <property type="entry name" value="MITOCHONDRIAL METAL TRANSPORTER 1-RELATED"/>
    <property type="match status" value="1"/>
</dbReference>
<keyword evidence="6 7" id="KW-0472">Membrane</keyword>
<feature type="domain" description="Cation efflux protein cytoplasmic" evidence="9">
    <location>
        <begin position="214"/>
        <end position="286"/>
    </location>
</feature>
<dbReference type="GO" id="GO:0015093">
    <property type="term" value="F:ferrous iron transmembrane transporter activity"/>
    <property type="evidence" value="ECO:0007669"/>
    <property type="project" value="TreeGrafter"/>
</dbReference>
<evidence type="ECO:0000259" key="9">
    <source>
        <dbReference type="Pfam" id="PF16916"/>
    </source>
</evidence>
<keyword evidence="11" id="KW-1185">Reference proteome</keyword>
<dbReference type="InterPro" id="IPR058533">
    <property type="entry name" value="Cation_efflux_TM"/>
</dbReference>
<dbReference type="KEGG" id="rca:Rcas_2073"/>
<protein>
    <submittedName>
        <fullName evidence="10">Cation diffusion facilitator family transporter</fullName>
    </submittedName>
</protein>
<dbReference type="GO" id="GO:0006882">
    <property type="term" value="P:intracellular zinc ion homeostasis"/>
    <property type="evidence" value="ECO:0007669"/>
    <property type="project" value="TreeGrafter"/>
</dbReference>
<keyword evidence="3" id="KW-0813">Transport</keyword>
<evidence type="ECO:0000256" key="7">
    <source>
        <dbReference type="SAM" id="Phobius"/>
    </source>
</evidence>
<name>A7NKY9_ROSCS</name>
<feature type="transmembrane region" description="Helical" evidence="7">
    <location>
        <begin position="44"/>
        <end position="62"/>
    </location>
</feature>
<dbReference type="SUPFAM" id="SSF161111">
    <property type="entry name" value="Cation efflux protein transmembrane domain-like"/>
    <property type="match status" value="1"/>
</dbReference>
<evidence type="ECO:0000313" key="11">
    <source>
        <dbReference type="Proteomes" id="UP000000263"/>
    </source>
</evidence>
<dbReference type="AlphaFoldDB" id="A7NKY9"/>
<dbReference type="NCBIfam" id="TIGR01297">
    <property type="entry name" value="CDF"/>
    <property type="match status" value="1"/>
</dbReference>
<feature type="domain" description="Cation efflux protein transmembrane" evidence="8">
    <location>
        <begin position="12"/>
        <end position="205"/>
    </location>
</feature>
<dbReference type="InterPro" id="IPR036837">
    <property type="entry name" value="Cation_efflux_CTD_sf"/>
</dbReference>
<keyword evidence="4 7" id="KW-0812">Transmembrane</keyword>
<dbReference type="PANTHER" id="PTHR43840">
    <property type="entry name" value="MITOCHONDRIAL METAL TRANSPORTER 1-RELATED"/>
    <property type="match status" value="1"/>
</dbReference>
<dbReference type="GO" id="GO:0015086">
    <property type="term" value="F:cadmium ion transmembrane transporter activity"/>
    <property type="evidence" value="ECO:0007669"/>
    <property type="project" value="TreeGrafter"/>
</dbReference>
<keyword evidence="5 7" id="KW-1133">Transmembrane helix</keyword>
<dbReference type="Gene3D" id="1.20.1510.10">
    <property type="entry name" value="Cation efflux protein transmembrane domain"/>
    <property type="match status" value="1"/>
</dbReference>
<dbReference type="Proteomes" id="UP000000263">
    <property type="component" value="Chromosome"/>
</dbReference>
<feature type="transmembrane region" description="Helical" evidence="7">
    <location>
        <begin position="83"/>
        <end position="104"/>
    </location>
</feature>
<evidence type="ECO:0000256" key="5">
    <source>
        <dbReference type="ARBA" id="ARBA00022989"/>
    </source>
</evidence>
<dbReference type="GO" id="GO:0005886">
    <property type="term" value="C:plasma membrane"/>
    <property type="evidence" value="ECO:0007669"/>
    <property type="project" value="TreeGrafter"/>
</dbReference>
<dbReference type="STRING" id="383372.Rcas_2073"/>
<organism evidence="10 11">
    <name type="scientific">Roseiflexus castenholzii (strain DSM 13941 / HLO8)</name>
    <dbReference type="NCBI Taxonomy" id="383372"/>
    <lineage>
        <taxon>Bacteria</taxon>
        <taxon>Bacillati</taxon>
        <taxon>Chloroflexota</taxon>
        <taxon>Chloroflexia</taxon>
        <taxon>Chloroflexales</taxon>
        <taxon>Roseiflexineae</taxon>
        <taxon>Roseiflexaceae</taxon>
        <taxon>Roseiflexus</taxon>
    </lineage>
</organism>
<dbReference type="Pfam" id="PF01545">
    <property type="entry name" value="Cation_efflux"/>
    <property type="match status" value="1"/>
</dbReference>
<dbReference type="FunFam" id="1.20.1510.10:FF:000001">
    <property type="entry name" value="Ferrous-iron efflux pump FieF"/>
    <property type="match status" value="1"/>
</dbReference>